<feature type="domain" description="Resuscitation-promoting factor core lysozyme-like" evidence="3">
    <location>
        <begin position="98"/>
        <end position="173"/>
    </location>
</feature>
<dbReference type="InterPro" id="IPR010618">
    <property type="entry name" value="RPF"/>
</dbReference>
<protein>
    <recommendedName>
        <fullName evidence="3">Resuscitation-promoting factor core lysozyme-like domain-containing protein</fullName>
    </recommendedName>
</protein>
<dbReference type="EMBL" id="PFSC01000131">
    <property type="protein sequence ID" value="PJC30637.1"/>
    <property type="molecule type" value="Genomic_DNA"/>
</dbReference>
<evidence type="ECO:0000259" key="3">
    <source>
        <dbReference type="Pfam" id="PF06737"/>
    </source>
</evidence>
<dbReference type="InterPro" id="IPR023346">
    <property type="entry name" value="Lysozyme-like_dom_sf"/>
</dbReference>
<evidence type="ECO:0000313" key="5">
    <source>
        <dbReference type="Proteomes" id="UP000231383"/>
    </source>
</evidence>
<dbReference type="Gene3D" id="1.10.530.10">
    <property type="match status" value="1"/>
</dbReference>
<evidence type="ECO:0000313" key="4">
    <source>
        <dbReference type="EMBL" id="PJC30637.1"/>
    </source>
</evidence>
<name>A0A2M8EXF3_9BACT</name>
<accession>A0A2M8EXF3</accession>
<organism evidence="4 5">
    <name type="scientific">Candidatus Roizmanbacteria bacterium CG_4_9_14_0_2_um_filter_39_13</name>
    <dbReference type="NCBI Taxonomy" id="1974839"/>
    <lineage>
        <taxon>Bacteria</taxon>
        <taxon>Candidatus Roizmaniibacteriota</taxon>
    </lineage>
</organism>
<dbReference type="GO" id="GO:0016787">
    <property type="term" value="F:hydrolase activity"/>
    <property type="evidence" value="ECO:0007669"/>
    <property type="project" value="UniProtKB-KW"/>
</dbReference>
<evidence type="ECO:0000256" key="2">
    <source>
        <dbReference type="SAM" id="MobiDB-lite"/>
    </source>
</evidence>
<dbReference type="Proteomes" id="UP000231383">
    <property type="component" value="Unassembled WGS sequence"/>
</dbReference>
<keyword evidence="1" id="KW-0378">Hydrolase</keyword>
<feature type="region of interest" description="Disordered" evidence="2">
    <location>
        <begin position="40"/>
        <end position="69"/>
    </location>
</feature>
<feature type="compositionally biased region" description="Pro residues" evidence="2">
    <location>
        <begin position="43"/>
        <end position="69"/>
    </location>
</feature>
<proteinExistence type="predicted"/>
<gene>
    <name evidence="4" type="ORF">CO051_05200</name>
</gene>
<sequence>MVHLKLIISAILIVLFSLSGYQIKSKGEVLGVVVIPSLTPTPTSTPTPTLTPTPTNTPTPTIPPTPTFTPMPTHTSTPMPATDFEGYFDQYSTQYGVDKDQLKKIAYCESGGGAGARNGDNGGMFQFATETWKGTRSQMGADTNPDLRFSAKESIETAAFKISRGGINAWRNCM</sequence>
<reference evidence="5" key="1">
    <citation type="submission" date="2017-09" db="EMBL/GenBank/DDBJ databases">
        <title>Depth-based differentiation of microbial function through sediment-hosted aquifers and enrichment of novel symbionts in the deep terrestrial subsurface.</title>
        <authorList>
            <person name="Probst A.J."/>
            <person name="Ladd B."/>
            <person name="Jarett J.K."/>
            <person name="Geller-Mcgrath D.E."/>
            <person name="Sieber C.M.K."/>
            <person name="Emerson J.B."/>
            <person name="Anantharaman K."/>
            <person name="Thomas B.C."/>
            <person name="Malmstrom R."/>
            <person name="Stieglmeier M."/>
            <person name="Klingl A."/>
            <person name="Woyke T."/>
            <person name="Ryan C.M."/>
            <person name="Banfield J.F."/>
        </authorList>
    </citation>
    <scope>NUCLEOTIDE SEQUENCE [LARGE SCALE GENOMIC DNA]</scope>
</reference>
<evidence type="ECO:0000256" key="1">
    <source>
        <dbReference type="ARBA" id="ARBA00022801"/>
    </source>
</evidence>
<comment type="caution">
    <text evidence="4">The sequence shown here is derived from an EMBL/GenBank/DDBJ whole genome shotgun (WGS) entry which is preliminary data.</text>
</comment>
<dbReference type="SUPFAM" id="SSF53955">
    <property type="entry name" value="Lysozyme-like"/>
    <property type="match status" value="1"/>
</dbReference>
<dbReference type="AlphaFoldDB" id="A0A2M8EXF3"/>
<dbReference type="Pfam" id="PF06737">
    <property type="entry name" value="Transglycosylas"/>
    <property type="match status" value="1"/>
</dbReference>